<keyword evidence="3" id="KW-1185">Reference proteome</keyword>
<gene>
    <name evidence="2" type="ORF">BVRB_2g033200</name>
</gene>
<dbReference type="SUPFAM" id="SSF81606">
    <property type="entry name" value="PP2C-like"/>
    <property type="match status" value="1"/>
</dbReference>
<sequence length="307" mass="34137">MGNCTSSKTQVHEYGFHDNSWHVEADVDDNRNHKKVGCMQSQQGAKGLNQDAAILYEGYGMKDGTLCAVFDGHGRLGHKVSKFIRNQLPSLLLDQRKSMKWNEAFVSTFEAMDEEIKLHEDVDFINSGTTALVAIKQGDDVVIANLGDSRAVLGTLTENGIEATQLTVDLKPDLPAEAERIKICNGLVYALKHQPDVQRVWSPEEDGPCLAMSRTFGDFDMKSYGVIATPEISHHRVTTKDQFIVLASDGVWDALSNEEVVSVVWATKNKESAAKAVVYEARTAWKRKFPSTRVDDCTVVCLFLQER</sequence>
<protein>
    <recommendedName>
        <fullName evidence="1">PPM-type phosphatase domain-containing protein</fullName>
    </recommendedName>
</protein>
<dbReference type="Pfam" id="PF00481">
    <property type="entry name" value="PP2C"/>
    <property type="match status" value="1"/>
</dbReference>
<dbReference type="OMA" id="RINDQNG"/>
<dbReference type="CDD" id="cd00143">
    <property type="entry name" value="PP2Cc"/>
    <property type="match status" value="1"/>
</dbReference>
<dbReference type="SMART" id="SM00332">
    <property type="entry name" value="PP2Cc"/>
    <property type="match status" value="1"/>
</dbReference>
<dbReference type="InterPro" id="IPR001932">
    <property type="entry name" value="PPM-type_phosphatase-like_dom"/>
</dbReference>
<dbReference type="EMBL" id="KQ090040">
    <property type="protein sequence ID" value="KMT17974.1"/>
    <property type="molecule type" value="Genomic_DNA"/>
</dbReference>
<dbReference type="Gramene" id="KMT17974">
    <property type="protein sequence ID" value="KMT17974"/>
    <property type="gene ID" value="BVRB_2g033200"/>
</dbReference>
<feature type="domain" description="PPM-type phosphatase" evidence="1">
    <location>
        <begin position="35"/>
        <end position="304"/>
    </location>
</feature>
<reference evidence="2 3" key="1">
    <citation type="journal article" date="2014" name="Nature">
        <title>The genome of the recently domesticated crop plant sugar beet (Beta vulgaris).</title>
        <authorList>
            <person name="Dohm J.C."/>
            <person name="Minoche A.E."/>
            <person name="Holtgrawe D."/>
            <person name="Capella-Gutierrez S."/>
            <person name="Zakrzewski F."/>
            <person name="Tafer H."/>
            <person name="Rupp O."/>
            <person name="Sorensen T.R."/>
            <person name="Stracke R."/>
            <person name="Reinhardt R."/>
            <person name="Goesmann A."/>
            <person name="Kraft T."/>
            <person name="Schulz B."/>
            <person name="Stadler P.F."/>
            <person name="Schmidt T."/>
            <person name="Gabaldon T."/>
            <person name="Lehrach H."/>
            <person name="Weisshaar B."/>
            <person name="Himmelbauer H."/>
        </authorList>
    </citation>
    <scope>NUCLEOTIDE SEQUENCE [LARGE SCALE GENOMIC DNA]</scope>
    <source>
        <tissue evidence="2">Taproot</tissue>
    </source>
</reference>
<dbReference type="OrthoDB" id="10264738at2759"/>
<dbReference type="eggNOG" id="KOG0698">
    <property type="taxonomic scope" value="Eukaryota"/>
</dbReference>
<evidence type="ECO:0000313" key="2">
    <source>
        <dbReference type="EMBL" id="KMT17974.1"/>
    </source>
</evidence>
<evidence type="ECO:0000259" key="1">
    <source>
        <dbReference type="PROSITE" id="PS51746"/>
    </source>
</evidence>
<dbReference type="GO" id="GO:0004722">
    <property type="term" value="F:protein serine/threonine phosphatase activity"/>
    <property type="evidence" value="ECO:0007669"/>
    <property type="project" value="InterPro"/>
</dbReference>
<dbReference type="PANTHER" id="PTHR47992">
    <property type="entry name" value="PROTEIN PHOSPHATASE"/>
    <property type="match status" value="1"/>
</dbReference>
<dbReference type="Gene3D" id="3.60.40.10">
    <property type="entry name" value="PPM-type phosphatase domain"/>
    <property type="match status" value="1"/>
</dbReference>
<organism evidence="2 3">
    <name type="scientific">Beta vulgaris subsp. vulgaris</name>
    <name type="common">Beet</name>
    <dbReference type="NCBI Taxonomy" id="3555"/>
    <lineage>
        <taxon>Eukaryota</taxon>
        <taxon>Viridiplantae</taxon>
        <taxon>Streptophyta</taxon>
        <taxon>Embryophyta</taxon>
        <taxon>Tracheophyta</taxon>
        <taxon>Spermatophyta</taxon>
        <taxon>Magnoliopsida</taxon>
        <taxon>eudicotyledons</taxon>
        <taxon>Gunneridae</taxon>
        <taxon>Pentapetalae</taxon>
        <taxon>Caryophyllales</taxon>
        <taxon>Chenopodiaceae</taxon>
        <taxon>Betoideae</taxon>
        <taxon>Beta</taxon>
    </lineage>
</organism>
<dbReference type="PROSITE" id="PS51746">
    <property type="entry name" value="PPM_2"/>
    <property type="match status" value="1"/>
</dbReference>
<dbReference type="InterPro" id="IPR015655">
    <property type="entry name" value="PP2C"/>
</dbReference>
<name>A0A0J8D0X9_BETVV</name>
<dbReference type="AlphaFoldDB" id="A0A0J8D0X9"/>
<accession>A0A0J8D0X9</accession>
<evidence type="ECO:0000313" key="3">
    <source>
        <dbReference type="Proteomes" id="UP000035740"/>
    </source>
</evidence>
<dbReference type="KEGG" id="bvg:104886457"/>
<dbReference type="InterPro" id="IPR036457">
    <property type="entry name" value="PPM-type-like_dom_sf"/>
</dbReference>
<proteinExistence type="predicted"/>
<dbReference type="Proteomes" id="UP000035740">
    <property type="component" value="Chromosome 2"/>
</dbReference>